<evidence type="ECO:0000256" key="8">
    <source>
        <dbReference type="SAM" id="Phobius"/>
    </source>
</evidence>
<dbReference type="AlphaFoldDB" id="A0AAD8ZRF7"/>
<feature type="transmembrane region" description="Helical" evidence="8">
    <location>
        <begin position="920"/>
        <end position="941"/>
    </location>
</feature>
<dbReference type="PROSITE" id="PS50261">
    <property type="entry name" value="G_PROTEIN_RECEP_F2_4"/>
    <property type="match status" value="1"/>
</dbReference>
<keyword evidence="6" id="KW-1015">Disulfide bond</keyword>
<feature type="transmembrane region" description="Helical" evidence="8">
    <location>
        <begin position="971"/>
        <end position="997"/>
    </location>
</feature>
<evidence type="ECO:0000256" key="7">
    <source>
        <dbReference type="SAM" id="MobiDB-lite"/>
    </source>
</evidence>
<dbReference type="InterPro" id="IPR000832">
    <property type="entry name" value="GPCR_2_secretin-like"/>
</dbReference>
<dbReference type="PANTHER" id="PTHR12011">
    <property type="entry name" value="ADHESION G-PROTEIN COUPLED RECEPTOR"/>
    <property type="match status" value="1"/>
</dbReference>
<evidence type="ECO:0000256" key="2">
    <source>
        <dbReference type="ARBA" id="ARBA00022692"/>
    </source>
</evidence>
<accession>A0AAD8ZRF7</accession>
<evidence type="ECO:0000313" key="12">
    <source>
        <dbReference type="Proteomes" id="UP001239994"/>
    </source>
</evidence>
<keyword evidence="2 8" id="KW-0812">Transmembrane</keyword>
<keyword evidence="3" id="KW-0732">Signal</keyword>
<keyword evidence="4 8" id="KW-1133">Transmembrane helix</keyword>
<dbReference type="InterPro" id="IPR057244">
    <property type="entry name" value="GAIN_B"/>
</dbReference>
<dbReference type="PROSITE" id="PS00650">
    <property type="entry name" value="G_PROTEIN_RECEP_F2_2"/>
    <property type="match status" value="1"/>
</dbReference>
<feature type="transmembrane region" description="Helical" evidence="8">
    <location>
        <begin position="851"/>
        <end position="870"/>
    </location>
</feature>
<evidence type="ECO:0000256" key="1">
    <source>
        <dbReference type="ARBA" id="ARBA00004141"/>
    </source>
</evidence>
<dbReference type="PANTHER" id="PTHR12011:SF326">
    <property type="entry name" value="ADHESION G-PROTEIN COUPLED RECEPTOR G5"/>
    <property type="match status" value="1"/>
</dbReference>
<dbReference type="CDD" id="cd15997">
    <property type="entry name" value="7tmB2_GPR112"/>
    <property type="match status" value="1"/>
</dbReference>
<feature type="compositionally biased region" description="Polar residues" evidence="7">
    <location>
        <begin position="1094"/>
        <end position="1115"/>
    </location>
</feature>
<keyword evidence="12" id="KW-1185">Reference proteome</keyword>
<organism evidence="11 12">
    <name type="scientific">Electrophorus voltai</name>
    <dbReference type="NCBI Taxonomy" id="2609070"/>
    <lineage>
        <taxon>Eukaryota</taxon>
        <taxon>Metazoa</taxon>
        <taxon>Chordata</taxon>
        <taxon>Craniata</taxon>
        <taxon>Vertebrata</taxon>
        <taxon>Euteleostomi</taxon>
        <taxon>Actinopterygii</taxon>
        <taxon>Neopterygii</taxon>
        <taxon>Teleostei</taxon>
        <taxon>Ostariophysi</taxon>
        <taxon>Gymnotiformes</taxon>
        <taxon>Gymnotoidei</taxon>
        <taxon>Gymnotidae</taxon>
        <taxon>Electrophorus</taxon>
    </lineage>
</organism>
<evidence type="ECO:0000256" key="3">
    <source>
        <dbReference type="ARBA" id="ARBA00022729"/>
    </source>
</evidence>
<feature type="domain" description="GAIN-B" evidence="9">
    <location>
        <begin position="638"/>
        <end position="787"/>
    </location>
</feature>
<protein>
    <recommendedName>
        <fullName evidence="13">Adhesion G protein-coupled receptor G4b</fullName>
    </recommendedName>
</protein>
<evidence type="ECO:0000256" key="4">
    <source>
        <dbReference type="ARBA" id="ARBA00022989"/>
    </source>
</evidence>
<dbReference type="InterPro" id="IPR046338">
    <property type="entry name" value="GAIN_dom_sf"/>
</dbReference>
<evidence type="ECO:0000313" key="11">
    <source>
        <dbReference type="EMBL" id="KAK1804057.1"/>
    </source>
</evidence>
<dbReference type="Pfam" id="PF01825">
    <property type="entry name" value="GPS"/>
    <property type="match status" value="1"/>
</dbReference>
<dbReference type="SMART" id="SM00303">
    <property type="entry name" value="GPS"/>
    <property type="match status" value="1"/>
</dbReference>
<dbReference type="PROSITE" id="PS50221">
    <property type="entry name" value="GAIN_B"/>
    <property type="match status" value="1"/>
</dbReference>
<name>A0AAD8ZRF7_9TELE</name>
<dbReference type="Gene3D" id="2.60.120.200">
    <property type="match status" value="1"/>
</dbReference>
<sequence>MFCLSALANPSLWGKKAVFFGHSCHWQLSKTCTVPPLEELSVCTDIWRQIHTPVWTAFVYKKPGEHRAELGLAGAGGNLKAWLFGREWVIAHDLPLLNWHTVCLTWSNHTRYFHLLVNGTVCLSSPLNDSFPSHLAAGGVLTLGVSHSFVGNIMVFETGTNLIGGLTLFRMWRQELSMQQLAEVKCASGDIVTWTTRDLESYGCPAVTDNQLKCEWSKYKINMKLSIAQKSSNGLRRNGVKAVILQWVREMPSIPSFTLQHIVLNIKANTIPFQLESILPQNVSVDSVFLSTLRIRCLVYLTVRPAAAVDETQAELWTQLIATYNHSVHIILQTDPSSINILPVDFADRFYRVYMDFTINGSVEDLGQALRLWPGFSLRDVYMFCCCSYDCTFQIQAKAPVNVTETAMFIFQLLTKGFSNDSVTIHVPMDQINILVLEPGFCPEDTTQTLYGLYSWPPIQAQETYDMVCEKGQETATRLCKLDDHTDTAIWDPPDVFKCEKIMTDIEDLENVIVTTNNSADIVDMIENLLSNQTDLSSSQLNTILQKLSEVTDVGAMTTQLADSIINVISCLFDSSPLLGRATNKVLSITDQVGKRMEFSGRCHNATAPALAMQVIDVDAAPFRGLTFGVSSFQMGLPPEIFLSQKFTEQSSINTVASISVPVALESFFPQSNKNRSRIQFHFYGTENLFQDPYSSLTLNSYVVSASVSNASVNNLTDPVVVTLHHLQPKEDQDTVQCVYWDLHKNGESGGWDSSGCRIGQSNMSHTSCFCWHLTHFGVLLVSTNTQLNTEGSGSSVVKDVSKTGINERDDMILTVISYLGCGVSSTFLGITLLTYTFFGKLCCDYPSKILVNLSVALLGLNMLFLVNSWLASLDVYGLCVAVAAVLHYFFLASFTWMALEAINMYLAFVKVFNVYVSSYIHKFCALGWGLPLLIVSIVLVTDKDSYGSTSSLVTAPAEESSSFCWVRGNVAFYVSVVAFVALVLVGNTAVLGMVLVQIRQMQGNKAEGGRARVLWDLRVVASLTFLLGLTWMLAFFAWGPVQVPLLYLFSVFNSLQGFFIFLFHCFMKENVRKQWRTHLCCGQLRLSDYSAQSGTLSQGGRSKSEKVQNVTSESTSERKISDSSGTSWKDEGWKKRPGSPL</sequence>
<dbReference type="InterPro" id="IPR017983">
    <property type="entry name" value="GPCR_2_secretin-like_CS"/>
</dbReference>
<feature type="region of interest" description="Disordered" evidence="7">
    <location>
        <begin position="1094"/>
        <end position="1142"/>
    </location>
</feature>
<reference evidence="11" key="1">
    <citation type="submission" date="2023-03" db="EMBL/GenBank/DDBJ databases">
        <title>Electrophorus voltai genome.</title>
        <authorList>
            <person name="Bian C."/>
        </authorList>
    </citation>
    <scope>NUCLEOTIDE SEQUENCE</scope>
    <source>
        <strain evidence="11">CB-2022</strain>
        <tissue evidence="11">Muscle</tissue>
    </source>
</reference>
<comment type="subcellular location">
    <subcellularLocation>
        <location evidence="1">Membrane</location>
        <topology evidence="1">Multi-pass membrane protein</topology>
    </subcellularLocation>
</comment>
<evidence type="ECO:0008006" key="13">
    <source>
        <dbReference type="Google" id="ProtNLM"/>
    </source>
</evidence>
<dbReference type="InterPro" id="IPR013320">
    <property type="entry name" value="ConA-like_dom_sf"/>
</dbReference>
<keyword evidence="5 8" id="KW-0472">Membrane</keyword>
<evidence type="ECO:0000256" key="5">
    <source>
        <dbReference type="ARBA" id="ARBA00023136"/>
    </source>
</evidence>
<feature type="transmembrane region" description="Helical" evidence="8">
    <location>
        <begin position="1046"/>
        <end position="1067"/>
    </location>
</feature>
<dbReference type="GO" id="GO:0004930">
    <property type="term" value="F:G protein-coupled receptor activity"/>
    <property type="evidence" value="ECO:0007669"/>
    <property type="project" value="InterPro"/>
</dbReference>
<feature type="domain" description="G-protein coupled receptors family 2 profile 2" evidence="10">
    <location>
        <begin position="814"/>
        <end position="1069"/>
    </location>
</feature>
<dbReference type="InterPro" id="IPR017981">
    <property type="entry name" value="GPCR_2-like_7TM"/>
</dbReference>
<dbReference type="InterPro" id="IPR000203">
    <property type="entry name" value="GPS"/>
</dbReference>
<dbReference type="SUPFAM" id="SSF49899">
    <property type="entry name" value="Concanavalin A-like lectins/glucanases"/>
    <property type="match status" value="1"/>
</dbReference>
<evidence type="ECO:0000259" key="9">
    <source>
        <dbReference type="PROSITE" id="PS50221"/>
    </source>
</evidence>
<dbReference type="GO" id="GO:0007166">
    <property type="term" value="P:cell surface receptor signaling pathway"/>
    <property type="evidence" value="ECO:0007669"/>
    <property type="project" value="InterPro"/>
</dbReference>
<dbReference type="GO" id="GO:0007189">
    <property type="term" value="P:adenylate cyclase-activating G protein-coupled receptor signaling pathway"/>
    <property type="evidence" value="ECO:0007669"/>
    <property type="project" value="TreeGrafter"/>
</dbReference>
<comment type="caution">
    <text evidence="11">The sequence shown here is derived from an EMBL/GenBank/DDBJ whole genome shotgun (WGS) entry which is preliminary data.</text>
</comment>
<evidence type="ECO:0000256" key="6">
    <source>
        <dbReference type="ARBA" id="ARBA00023157"/>
    </source>
</evidence>
<dbReference type="PRINTS" id="PR00249">
    <property type="entry name" value="GPCRSECRETIN"/>
</dbReference>
<dbReference type="FunFam" id="1.20.1070.10:FF:000043">
    <property type="entry name" value="adhesion G-protein coupled receptor G2 isoform X1"/>
    <property type="match status" value="1"/>
</dbReference>
<dbReference type="Gene3D" id="2.60.220.50">
    <property type="match status" value="1"/>
</dbReference>
<feature type="transmembrane region" description="Helical" evidence="8">
    <location>
        <begin position="876"/>
        <end position="900"/>
    </location>
</feature>
<feature type="transmembrane region" description="Helical" evidence="8">
    <location>
        <begin position="1018"/>
        <end position="1040"/>
    </location>
</feature>
<dbReference type="GO" id="GO:0005886">
    <property type="term" value="C:plasma membrane"/>
    <property type="evidence" value="ECO:0007669"/>
    <property type="project" value="TreeGrafter"/>
</dbReference>
<feature type="transmembrane region" description="Helical" evidence="8">
    <location>
        <begin position="816"/>
        <end position="839"/>
    </location>
</feature>
<dbReference type="Proteomes" id="UP001239994">
    <property type="component" value="Unassembled WGS sequence"/>
</dbReference>
<dbReference type="Gene3D" id="1.20.1070.10">
    <property type="entry name" value="Rhodopsin 7-helix transmembrane proteins"/>
    <property type="match status" value="1"/>
</dbReference>
<evidence type="ECO:0000259" key="10">
    <source>
        <dbReference type="PROSITE" id="PS50261"/>
    </source>
</evidence>
<gene>
    <name evidence="11" type="ORF">P4O66_020098</name>
</gene>
<dbReference type="Pfam" id="PF00002">
    <property type="entry name" value="7tm_2"/>
    <property type="match status" value="1"/>
</dbReference>
<proteinExistence type="predicted"/>
<dbReference type="EMBL" id="JAROKS010000004">
    <property type="protein sequence ID" value="KAK1804057.1"/>
    <property type="molecule type" value="Genomic_DNA"/>
</dbReference>
<dbReference type="SUPFAM" id="SSF81321">
    <property type="entry name" value="Family A G protein-coupled receptor-like"/>
    <property type="match status" value="1"/>
</dbReference>